<evidence type="ECO:0000256" key="6">
    <source>
        <dbReference type="ARBA" id="ARBA00034125"/>
    </source>
</evidence>
<evidence type="ECO:0000259" key="10">
    <source>
        <dbReference type="Pfam" id="PF12821"/>
    </source>
</evidence>
<proteinExistence type="inferred from homology"/>
<feature type="transmembrane region" description="Helical" evidence="8">
    <location>
        <begin position="663"/>
        <end position="687"/>
    </location>
</feature>
<feature type="domain" description="Threonine/Serine exporter ThrE" evidence="10">
    <location>
        <begin position="590"/>
        <end position="715"/>
    </location>
</feature>
<dbReference type="PANTHER" id="PTHR34390:SF2">
    <property type="entry name" value="SUCCINATE TRANSPORTER SUBUNIT YJJP-RELATED"/>
    <property type="match status" value="1"/>
</dbReference>
<dbReference type="AlphaFoldDB" id="A0A943TC28"/>
<keyword evidence="3 8" id="KW-0812">Transmembrane</keyword>
<dbReference type="Proteomes" id="UP000739069">
    <property type="component" value="Unassembled WGS sequence"/>
</dbReference>
<dbReference type="PANTHER" id="PTHR34390">
    <property type="entry name" value="UPF0442 PROTEIN YJJB-RELATED"/>
    <property type="match status" value="1"/>
</dbReference>
<dbReference type="Pfam" id="PF06738">
    <property type="entry name" value="ThrE"/>
    <property type="match status" value="1"/>
</dbReference>
<feature type="transmembrane region" description="Helical" evidence="8">
    <location>
        <begin position="474"/>
        <end position="494"/>
    </location>
</feature>
<evidence type="ECO:0000256" key="7">
    <source>
        <dbReference type="SAM" id="MobiDB-lite"/>
    </source>
</evidence>
<dbReference type="Pfam" id="PF12821">
    <property type="entry name" value="ThrE_2"/>
    <property type="match status" value="1"/>
</dbReference>
<evidence type="ECO:0000256" key="2">
    <source>
        <dbReference type="ARBA" id="ARBA00022475"/>
    </source>
</evidence>
<sequence length="746" mass="79852">MAESRNTPAPSEAQSGARNASHAGEAQAHPGEPKNTRNNTRNSTESGVPVCTSEEAVPTVTAGYATGKGGFPLVSLDQVADERLRRILAQQKTSEEARNKTVKARAVSDVLHDVAAQVGIATAGPAEVPAQQEEASELDHAARTVIDPSLTPDDELDAYRDETNPVTSSNVVTEAALTRPSQPVPMTGMIPQVPNSHAAQRYGLDAASTTAAKTGPVSVATTAVPLVGRNVRGLRGRGTGGRWGSRRLRSFVRTEEAAPAAPRGAQRIAQRQFVPTIRTEEHERREAFRREKEYARDTLNFTLRLAEAMFHYGADAMDVDSAIIAVSSAYGLDSVEVDITNQSVTINYTSDPDIYMESRIAKRNVNADERFTHTLVRVVRSSTENYEALSEVYGLIYKITRGGMTLEMADLQLNQITHRPKPFPPLVVWLANLACASTLTAALGASFVTALSAAIIFIPVYLLIQWLSSIGIPAFFRMAASAGLMTFLAIWLGSEGSILQRPGEQISAPLVVAAGMIMFLPTPRLVGAVQDAINGFPVTAAGRFVSTGMSFLGLVVGIAAAVSAIGIFNGPTLDIEQLRFDSTTPLVASFFFLIATATFAITLQTKLVKVGWLMFITACGLAAYYSYELLAGPSTGRGPTACAAVVIGALSTYFAYRLHVPQAIFSIPAITFLLPGLSFFRGMYLLTVETDVILGMHNMITAVSIVVAMASGVALGNYTMQYALQRFTKPRNVEPVDAATPETADT</sequence>
<comment type="subcellular location">
    <subcellularLocation>
        <location evidence="1">Cell membrane</location>
        <topology evidence="1">Multi-pass membrane protein</topology>
    </subcellularLocation>
</comment>
<feature type="region of interest" description="Disordered" evidence="7">
    <location>
        <begin position="1"/>
        <end position="54"/>
    </location>
</feature>
<name>A0A943TC28_9MICC</name>
<feature type="transmembrane region" description="Helical" evidence="8">
    <location>
        <begin position="506"/>
        <end position="523"/>
    </location>
</feature>
<evidence type="ECO:0000256" key="5">
    <source>
        <dbReference type="ARBA" id="ARBA00023136"/>
    </source>
</evidence>
<protein>
    <submittedName>
        <fullName evidence="11">Threonine/serine exporter family protein</fullName>
    </submittedName>
</protein>
<dbReference type="InterPro" id="IPR010619">
    <property type="entry name" value="ThrE-like_N"/>
</dbReference>
<comment type="caution">
    <text evidence="11">The sequence shown here is derived from an EMBL/GenBank/DDBJ whole genome shotgun (WGS) entry which is preliminary data.</text>
</comment>
<dbReference type="InterPro" id="IPR024528">
    <property type="entry name" value="ThrE_2"/>
</dbReference>
<evidence type="ECO:0000313" key="11">
    <source>
        <dbReference type="EMBL" id="MBS6634175.1"/>
    </source>
</evidence>
<keyword evidence="5 8" id="KW-0472">Membrane</keyword>
<evidence type="ECO:0000256" key="1">
    <source>
        <dbReference type="ARBA" id="ARBA00004651"/>
    </source>
</evidence>
<evidence type="ECO:0000256" key="8">
    <source>
        <dbReference type="SAM" id="Phobius"/>
    </source>
</evidence>
<gene>
    <name evidence="11" type="ORF">KH265_00670</name>
</gene>
<dbReference type="GO" id="GO:0005886">
    <property type="term" value="C:plasma membrane"/>
    <property type="evidence" value="ECO:0007669"/>
    <property type="project" value="UniProtKB-SubCell"/>
</dbReference>
<dbReference type="EMBL" id="JAGZXI010000001">
    <property type="protein sequence ID" value="MBS6634175.1"/>
    <property type="molecule type" value="Genomic_DNA"/>
</dbReference>
<evidence type="ECO:0000256" key="4">
    <source>
        <dbReference type="ARBA" id="ARBA00022989"/>
    </source>
</evidence>
<evidence type="ECO:0000259" key="9">
    <source>
        <dbReference type="Pfam" id="PF06738"/>
    </source>
</evidence>
<dbReference type="GO" id="GO:0022857">
    <property type="term" value="F:transmembrane transporter activity"/>
    <property type="evidence" value="ECO:0007669"/>
    <property type="project" value="InterPro"/>
</dbReference>
<keyword evidence="2" id="KW-1003">Cell membrane</keyword>
<feature type="transmembrane region" description="Helical" evidence="8">
    <location>
        <begin position="638"/>
        <end position="656"/>
    </location>
</feature>
<comment type="similarity">
    <text evidence="6">Belongs to the ThrE exporter (TC 2.A.79) family.</text>
</comment>
<feature type="transmembrane region" description="Helical" evidence="8">
    <location>
        <begin position="586"/>
        <end position="603"/>
    </location>
</feature>
<feature type="transmembrane region" description="Helical" evidence="8">
    <location>
        <begin position="699"/>
        <end position="720"/>
    </location>
</feature>
<feature type="transmembrane region" description="Helical" evidence="8">
    <location>
        <begin position="610"/>
        <end position="626"/>
    </location>
</feature>
<dbReference type="InterPro" id="IPR050539">
    <property type="entry name" value="ThrE_Dicarb/AminoAcid_Exp"/>
</dbReference>
<organism evidence="11 12">
    <name type="scientific">Rothia mucilaginosa</name>
    <dbReference type="NCBI Taxonomy" id="43675"/>
    <lineage>
        <taxon>Bacteria</taxon>
        <taxon>Bacillati</taxon>
        <taxon>Actinomycetota</taxon>
        <taxon>Actinomycetes</taxon>
        <taxon>Micrococcales</taxon>
        <taxon>Micrococcaceae</taxon>
        <taxon>Rothia</taxon>
    </lineage>
</organism>
<evidence type="ECO:0000256" key="3">
    <source>
        <dbReference type="ARBA" id="ARBA00022692"/>
    </source>
</evidence>
<accession>A0A943TC28</accession>
<feature type="domain" description="Threonine/serine exporter-like N-terminal" evidence="9">
    <location>
        <begin position="301"/>
        <end position="563"/>
    </location>
</feature>
<feature type="compositionally biased region" description="Polar residues" evidence="7">
    <location>
        <begin position="1"/>
        <end position="18"/>
    </location>
</feature>
<dbReference type="GO" id="GO:0015744">
    <property type="term" value="P:succinate transport"/>
    <property type="evidence" value="ECO:0007669"/>
    <property type="project" value="TreeGrafter"/>
</dbReference>
<feature type="transmembrane region" description="Helical" evidence="8">
    <location>
        <begin position="544"/>
        <end position="566"/>
    </location>
</feature>
<feature type="transmembrane region" description="Helical" evidence="8">
    <location>
        <begin position="429"/>
        <end position="462"/>
    </location>
</feature>
<keyword evidence="4 8" id="KW-1133">Transmembrane helix</keyword>
<evidence type="ECO:0000313" key="12">
    <source>
        <dbReference type="Proteomes" id="UP000739069"/>
    </source>
</evidence>
<reference evidence="11" key="1">
    <citation type="submission" date="2021-02" db="EMBL/GenBank/DDBJ databases">
        <title>Infant gut strain persistence is associated with maternal origin, phylogeny, and functional potential including surface adhesion and iron acquisition.</title>
        <authorList>
            <person name="Lou Y.C."/>
        </authorList>
    </citation>
    <scope>NUCLEOTIDE SEQUENCE</scope>
    <source>
        <strain evidence="11">L1_008_092G1_dasL1_008_092G1_concoct_16</strain>
    </source>
</reference>